<dbReference type="Proteomes" id="UP001150603">
    <property type="component" value="Unassembled WGS sequence"/>
</dbReference>
<protein>
    <submittedName>
        <fullName evidence="1">Uncharacterized protein</fullName>
    </submittedName>
</protein>
<reference evidence="1" key="1">
    <citation type="submission" date="2022-07" db="EMBL/GenBank/DDBJ databases">
        <title>Phylogenomic reconstructions and comparative analyses of Kickxellomycotina fungi.</title>
        <authorList>
            <person name="Reynolds N.K."/>
            <person name="Stajich J.E."/>
            <person name="Barry K."/>
            <person name="Grigoriev I.V."/>
            <person name="Crous P."/>
            <person name="Smith M.E."/>
        </authorList>
    </citation>
    <scope>NUCLEOTIDE SEQUENCE</scope>
    <source>
        <strain evidence="1">NRRL 5244</strain>
    </source>
</reference>
<feature type="non-terminal residue" evidence="1">
    <location>
        <position position="571"/>
    </location>
</feature>
<accession>A0ACC1J5E8</accession>
<keyword evidence="2" id="KW-1185">Reference proteome</keyword>
<evidence type="ECO:0000313" key="2">
    <source>
        <dbReference type="Proteomes" id="UP001150603"/>
    </source>
</evidence>
<comment type="caution">
    <text evidence="1">The sequence shown here is derived from an EMBL/GenBank/DDBJ whole genome shotgun (WGS) entry which is preliminary data.</text>
</comment>
<sequence>MADVANITGSADANLHIAKGERIYIESSYKYAEDAAEVLAKATGLSHTASWSDKRDYYGLSLFRKPRFSWSLPLMTNGQPLAIESASLGGWSEPARRALDLTHAMQPSTIPSTAEWEQMWAAWDTLSLHIIPADKLLDKPIDLRHPFIFYLGHLPVFADIHMAAAEQAPLTEPRQYAVWFERGIDPNLENPEICHAHSEVPDQWPQVAEILAYRDRVRDRVRSWVTRFHAGELAPVSASAARHVWMAFEHDAMHTETMLYMVLQMTPGSMNPPLKSSFAPLSAMSKSLKPAESWLRFTGGSNITMGLLADNEESLASSTLPDGHIFGWDNESPSTVKFVDSFKVSSHPVTNSQYLEFLLSQPADEFEALVPKSWISLDNDDFGVRTVHGAPSITTTVAALWPVFVSQCQASKYAELKGKRLPTEAEWSYASRTYHMSRALNETASTKASGSLSVDDYLRSRVPPDQLRKALAHPYDAFAPTSANIGFAHWHPVPSVQGYSDGMGGACFVGNGWEWTSTPFRPFEGFKASPMYPGYSADFFDPPETAENDSTHYVVKGGSYATHQRIALRQT</sequence>
<dbReference type="EMBL" id="JANBPW010003310">
    <property type="protein sequence ID" value="KAJ1938042.1"/>
    <property type="molecule type" value="Genomic_DNA"/>
</dbReference>
<gene>
    <name evidence="1" type="ORF">FBU59_004567</name>
</gene>
<evidence type="ECO:0000313" key="1">
    <source>
        <dbReference type="EMBL" id="KAJ1938042.1"/>
    </source>
</evidence>
<proteinExistence type="predicted"/>
<organism evidence="1 2">
    <name type="scientific">Linderina macrospora</name>
    <dbReference type="NCBI Taxonomy" id="4868"/>
    <lineage>
        <taxon>Eukaryota</taxon>
        <taxon>Fungi</taxon>
        <taxon>Fungi incertae sedis</taxon>
        <taxon>Zoopagomycota</taxon>
        <taxon>Kickxellomycotina</taxon>
        <taxon>Kickxellomycetes</taxon>
        <taxon>Kickxellales</taxon>
        <taxon>Kickxellaceae</taxon>
        <taxon>Linderina</taxon>
    </lineage>
</organism>
<name>A0ACC1J5E8_9FUNG</name>